<dbReference type="AlphaFoldDB" id="A0A1G2KTF7"/>
<dbReference type="GO" id="GO:0003676">
    <property type="term" value="F:nucleic acid binding"/>
    <property type="evidence" value="ECO:0007669"/>
    <property type="project" value="InterPro"/>
</dbReference>
<accession>A0A1G2KTF7</accession>
<evidence type="ECO:0000313" key="1">
    <source>
        <dbReference type="EMBL" id="OHA02623.1"/>
    </source>
</evidence>
<reference evidence="1 2" key="1">
    <citation type="journal article" date="2016" name="Nat. Commun.">
        <title>Thousands of microbial genomes shed light on interconnected biogeochemical processes in an aquifer system.</title>
        <authorList>
            <person name="Anantharaman K."/>
            <person name="Brown C.T."/>
            <person name="Hug L.A."/>
            <person name="Sharon I."/>
            <person name="Castelle C.J."/>
            <person name="Probst A.J."/>
            <person name="Thomas B.C."/>
            <person name="Singh A."/>
            <person name="Wilkins M.J."/>
            <person name="Karaoz U."/>
            <person name="Brodie E.L."/>
            <person name="Williams K.H."/>
            <person name="Hubbard S.S."/>
            <person name="Banfield J.F."/>
        </authorList>
    </citation>
    <scope>NUCLEOTIDE SEQUENCE [LARGE SCALE GENOMIC DNA]</scope>
</reference>
<dbReference type="InterPro" id="IPR002052">
    <property type="entry name" value="DNA_methylase_N6_adenine_CS"/>
</dbReference>
<dbReference type="PROSITE" id="PS00092">
    <property type="entry name" value="N6_MTASE"/>
    <property type="match status" value="1"/>
</dbReference>
<dbReference type="Proteomes" id="UP000177811">
    <property type="component" value="Unassembled WGS sequence"/>
</dbReference>
<dbReference type="GO" id="GO:0008757">
    <property type="term" value="F:S-adenosylmethionine-dependent methyltransferase activity"/>
    <property type="evidence" value="ECO:0007669"/>
    <property type="project" value="UniProtKB-ARBA"/>
</dbReference>
<gene>
    <name evidence="1" type="ORF">A3C16_00210</name>
</gene>
<dbReference type="GO" id="GO:0032259">
    <property type="term" value="P:methylation"/>
    <property type="evidence" value="ECO:0007669"/>
    <property type="project" value="InterPro"/>
</dbReference>
<proteinExistence type="predicted"/>
<dbReference type="GO" id="GO:0008170">
    <property type="term" value="F:N-methyltransferase activity"/>
    <property type="evidence" value="ECO:0007669"/>
    <property type="project" value="UniProtKB-ARBA"/>
</dbReference>
<organism evidence="1 2">
    <name type="scientific">Candidatus Sungbacteria bacterium RIFCSPHIGHO2_02_FULL_51_29</name>
    <dbReference type="NCBI Taxonomy" id="1802273"/>
    <lineage>
        <taxon>Bacteria</taxon>
        <taxon>Candidatus Sungiibacteriota</taxon>
    </lineage>
</organism>
<dbReference type="SUPFAM" id="SSF53335">
    <property type="entry name" value="S-adenosyl-L-methionine-dependent methyltransferases"/>
    <property type="match status" value="1"/>
</dbReference>
<evidence type="ECO:0000313" key="2">
    <source>
        <dbReference type="Proteomes" id="UP000177811"/>
    </source>
</evidence>
<dbReference type="EMBL" id="MHQL01000029">
    <property type="protein sequence ID" value="OHA02623.1"/>
    <property type="molecule type" value="Genomic_DNA"/>
</dbReference>
<dbReference type="InterPro" id="IPR029063">
    <property type="entry name" value="SAM-dependent_MTases_sf"/>
</dbReference>
<sequence>MKIRVDRHLKKVEFWAQGKEIQKVTGEELRRPNGHERLIHVFSRPRLMVDTAAISRLPSVRRDAVARLLEFPERVVEYDGVSVAWSDARYPGVWAPSIDTILFARAIRRLFGERHSRFIDSFLEIGCGSGFLSKYIIQKKRQIGAPISYAHIMDINRDALLSAMDAIEDVRGGTLVSYSLNRPKQGIKVARPFDLVISNPPYVSRPSSRDNNPFEGLFLYKEILERSRELMGRRSVLLTNFSSISKNEVYPAYQKQFRMKTLARMKVPLKIPLITARLSDESRKWVAYLEKHKKLMVDTRERSGYRYWQIIEIVECRMK</sequence>
<name>A0A1G2KTF7_9BACT</name>
<comment type="caution">
    <text evidence="1">The sequence shown here is derived from an EMBL/GenBank/DDBJ whole genome shotgun (WGS) entry which is preliminary data.</text>
</comment>
<protein>
    <submittedName>
        <fullName evidence="1">Uncharacterized protein</fullName>
    </submittedName>
</protein>
<dbReference type="CDD" id="cd02440">
    <property type="entry name" value="AdoMet_MTases"/>
    <property type="match status" value="1"/>
</dbReference>
<dbReference type="Gene3D" id="3.40.50.150">
    <property type="entry name" value="Vaccinia Virus protein VP39"/>
    <property type="match status" value="1"/>
</dbReference>